<gene>
    <name evidence="2" type="ORF">EDC14_100196</name>
</gene>
<dbReference type="RefSeq" id="WP_132012214.1">
    <property type="nucleotide sequence ID" value="NZ_SLUN01000001.1"/>
</dbReference>
<reference evidence="2 3" key="1">
    <citation type="submission" date="2019-03" db="EMBL/GenBank/DDBJ databases">
        <title>Genomic Encyclopedia of Type Strains, Phase IV (KMG-IV): sequencing the most valuable type-strain genomes for metagenomic binning, comparative biology and taxonomic classification.</title>
        <authorList>
            <person name="Goeker M."/>
        </authorList>
    </citation>
    <scope>NUCLEOTIDE SEQUENCE [LARGE SCALE GENOMIC DNA]</scope>
    <source>
        <strain evidence="2 3">LX-B</strain>
    </source>
</reference>
<proteinExistence type="predicted"/>
<dbReference type="EMBL" id="SLUN01000001">
    <property type="protein sequence ID" value="TCL76814.1"/>
    <property type="molecule type" value="Genomic_DNA"/>
</dbReference>
<keyword evidence="3" id="KW-1185">Reference proteome</keyword>
<sequence>MNQNPVVELMQRYGYNNGQFCLAADISYSSLYYLKRGFSKRLPAGVRCFLAAKGLEAAEFEAEYREYRRNEREYLLRRTPGKPPVRLRRRSRCK</sequence>
<name>A0A4R1SBZ3_HYDET</name>
<feature type="coiled-coil region" evidence="1">
    <location>
        <begin position="50"/>
        <end position="77"/>
    </location>
</feature>
<dbReference type="AlphaFoldDB" id="A0A4R1SBZ3"/>
<evidence type="ECO:0000313" key="2">
    <source>
        <dbReference type="EMBL" id="TCL76814.1"/>
    </source>
</evidence>
<organism evidence="2 3">
    <name type="scientific">Hydrogenispora ethanolica</name>
    <dbReference type="NCBI Taxonomy" id="1082276"/>
    <lineage>
        <taxon>Bacteria</taxon>
        <taxon>Bacillati</taxon>
        <taxon>Bacillota</taxon>
        <taxon>Hydrogenispora</taxon>
    </lineage>
</organism>
<accession>A0A4R1SBZ3</accession>
<evidence type="ECO:0000313" key="3">
    <source>
        <dbReference type="Proteomes" id="UP000295008"/>
    </source>
</evidence>
<evidence type="ECO:0000256" key="1">
    <source>
        <dbReference type="SAM" id="Coils"/>
    </source>
</evidence>
<keyword evidence="1" id="KW-0175">Coiled coil</keyword>
<comment type="caution">
    <text evidence="2">The sequence shown here is derived from an EMBL/GenBank/DDBJ whole genome shotgun (WGS) entry which is preliminary data.</text>
</comment>
<protein>
    <submittedName>
        <fullName evidence="2">Uncharacterized protein</fullName>
    </submittedName>
</protein>
<dbReference type="Proteomes" id="UP000295008">
    <property type="component" value="Unassembled WGS sequence"/>
</dbReference>